<dbReference type="VEuPathDB" id="FungiDB:FVEG_12623"/>
<feature type="compositionally biased region" description="Polar residues" evidence="1">
    <location>
        <begin position="39"/>
        <end position="53"/>
    </location>
</feature>
<dbReference type="KEGG" id="fvr:FVEG_12623"/>
<gene>
    <name evidence="2" type="ORF">FVEG_12623</name>
</gene>
<evidence type="ECO:0000313" key="2">
    <source>
        <dbReference type="EMBL" id="EWG54403.1"/>
    </source>
</evidence>
<sequence length="280" mass="31464">MRQHALVREPEVGATLARFWVALRDVKRLEVNKEEPQDNQRTSGRVRLQTTHPGNIDSGCIATSSQDHESSQGSSYTTATDSVTSVQRPSAYLPVEAYTVELAFFAITHILLYTQDPGLDTPVEIRQPERHFIQAKDKQITAIDNGGLTVISRAGARTKNSVVLIEAKRRLDVCENTNLPFVSDERLGQMTCEAVAALSSRQGDTARDDIFDISTVQHYMCLFHFIVTADHLDDLKNGIVPRTAIKVTATRWLDLERQPDRKCIVKNVLQLAEYMRQMGR</sequence>
<dbReference type="Proteomes" id="UP000009096">
    <property type="component" value="Chromosome 3"/>
</dbReference>
<proteinExistence type="predicted"/>
<feature type="region of interest" description="Disordered" evidence="1">
    <location>
        <begin position="33"/>
        <end position="83"/>
    </location>
</feature>
<dbReference type="EMBL" id="DS022261">
    <property type="protein sequence ID" value="EWG54403.1"/>
    <property type="molecule type" value="Genomic_DNA"/>
</dbReference>
<organism evidence="2 3">
    <name type="scientific">Gibberella moniliformis (strain M3125 / FGSC 7600)</name>
    <name type="common">Maize ear and stalk rot fungus</name>
    <name type="synonym">Fusarium verticillioides</name>
    <dbReference type="NCBI Taxonomy" id="334819"/>
    <lineage>
        <taxon>Eukaryota</taxon>
        <taxon>Fungi</taxon>
        <taxon>Dikarya</taxon>
        <taxon>Ascomycota</taxon>
        <taxon>Pezizomycotina</taxon>
        <taxon>Sordariomycetes</taxon>
        <taxon>Hypocreomycetidae</taxon>
        <taxon>Hypocreales</taxon>
        <taxon>Nectriaceae</taxon>
        <taxon>Fusarium</taxon>
        <taxon>Fusarium fujikuroi species complex</taxon>
    </lineage>
</organism>
<dbReference type="RefSeq" id="XP_018760594.1">
    <property type="nucleotide sequence ID" value="XM_018901973.1"/>
</dbReference>
<accession>W7MSH3</accession>
<evidence type="ECO:0000313" key="3">
    <source>
        <dbReference type="Proteomes" id="UP000009096"/>
    </source>
</evidence>
<evidence type="ECO:0000256" key="1">
    <source>
        <dbReference type="SAM" id="MobiDB-lite"/>
    </source>
</evidence>
<dbReference type="eggNOG" id="ENOG502RR48">
    <property type="taxonomic scope" value="Eukaryota"/>
</dbReference>
<reference evidence="2 3" key="1">
    <citation type="journal article" date="2010" name="Nature">
        <title>Comparative genomics reveals mobile pathogenicity chromosomes in Fusarium.</title>
        <authorList>
            <person name="Ma L.J."/>
            <person name="van der Does H.C."/>
            <person name="Borkovich K.A."/>
            <person name="Coleman J.J."/>
            <person name="Daboussi M.J."/>
            <person name="Di Pietro A."/>
            <person name="Dufresne M."/>
            <person name="Freitag M."/>
            <person name="Grabherr M."/>
            <person name="Henrissat B."/>
            <person name="Houterman P.M."/>
            <person name="Kang S."/>
            <person name="Shim W.B."/>
            <person name="Woloshuk C."/>
            <person name="Xie X."/>
            <person name="Xu J.R."/>
            <person name="Antoniw J."/>
            <person name="Baker S.E."/>
            <person name="Bluhm B.H."/>
            <person name="Breakspear A."/>
            <person name="Brown D.W."/>
            <person name="Butchko R.A."/>
            <person name="Chapman S."/>
            <person name="Coulson R."/>
            <person name="Coutinho P.M."/>
            <person name="Danchin E.G."/>
            <person name="Diener A."/>
            <person name="Gale L.R."/>
            <person name="Gardiner D.M."/>
            <person name="Goff S."/>
            <person name="Hammond-Kosack K.E."/>
            <person name="Hilburn K."/>
            <person name="Hua-Van A."/>
            <person name="Jonkers W."/>
            <person name="Kazan K."/>
            <person name="Kodira C.D."/>
            <person name="Koehrsen M."/>
            <person name="Kumar L."/>
            <person name="Lee Y.H."/>
            <person name="Li L."/>
            <person name="Manners J.M."/>
            <person name="Miranda-Saavedra D."/>
            <person name="Mukherjee M."/>
            <person name="Park G."/>
            <person name="Park J."/>
            <person name="Park S.Y."/>
            <person name="Proctor R.H."/>
            <person name="Regev A."/>
            <person name="Ruiz-Roldan M.C."/>
            <person name="Sain D."/>
            <person name="Sakthikumar S."/>
            <person name="Sykes S."/>
            <person name="Schwartz D.C."/>
            <person name="Turgeon B.G."/>
            <person name="Wapinski I."/>
            <person name="Yoder O."/>
            <person name="Young S."/>
            <person name="Zeng Q."/>
            <person name="Zhou S."/>
            <person name="Galagan J."/>
            <person name="Cuomo C.A."/>
            <person name="Kistler H.C."/>
            <person name="Rep M."/>
        </authorList>
    </citation>
    <scope>NUCLEOTIDE SEQUENCE [LARGE SCALE GENOMIC DNA]</scope>
    <source>
        <strain evidence="3">M3125 / FGSC 7600</strain>
    </source>
</reference>
<dbReference type="AlphaFoldDB" id="W7MSH3"/>
<dbReference type="GeneID" id="30070053"/>
<keyword evidence="3" id="KW-1185">Reference proteome</keyword>
<name>W7MSH3_GIBM7</name>
<dbReference type="OrthoDB" id="4646997at2759"/>
<protein>
    <submittedName>
        <fullName evidence="2">Uncharacterized protein</fullName>
    </submittedName>
</protein>